<dbReference type="Proteomes" id="UP001363151">
    <property type="component" value="Unassembled WGS sequence"/>
</dbReference>
<organism evidence="1 2">
    <name type="scientific">Aureococcus anophagefferens</name>
    <name type="common">Harmful bloom alga</name>
    <dbReference type="NCBI Taxonomy" id="44056"/>
    <lineage>
        <taxon>Eukaryota</taxon>
        <taxon>Sar</taxon>
        <taxon>Stramenopiles</taxon>
        <taxon>Ochrophyta</taxon>
        <taxon>Pelagophyceae</taxon>
        <taxon>Pelagomonadales</taxon>
        <taxon>Pelagomonadaceae</taxon>
        <taxon>Aureococcus</taxon>
    </lineage>
</organism>
<sequence>MKRIALGAAMGVPGRLGGAMPSLGDWSVAKERHRLLKEIAAHGVDGQYLGDDGIATSLFLVRVLTSLRVSSQASRPIRTHLLAMEQFFTSMSHGWHLSRQFMDCGGVRVVVGVLEKAPGPECVRVLRALAKLGRDVKEHICECDAVDVLVRALRNRGKRDMDRVAGFLLVELAFGNPAYEETVRHGLLCLLAEDAPTALRLLAARCMNAAISTDSPDYVPNAAESYPAAFVPSLLALLVAEDAVLAYEATVVFKNLFVAEDLLSPVVAGLVAVLARKDSSGSRAGAGAGPREGPGDRGLALGKARAAEILMAMLRRDDVGDVRVSVATMLEKNAVRVLLRVVTDKGPAVDADVNLACVRLLSLLYDADDDGGVVQRMVQDMLVPLQKTMESMSHMGEVQHVFVARTADHAAHTHGDAPETRLLPLLVCHPERFHREVMTSTTLAAMMRRCIARGRRDEHSALHGHSARGAPQLGRFTLRPHQKGGGGFFVTQSAELSALSADHDASDGAASARGASPEPSRARGLFDESCDRMTVKTLPAKVIDRSRFKRRPRLRGERRIKASAFDDARRDFDARRAREALDAEAARQRNAFKPRDSRRFPDRDRPGRELSVVGATAPEYEVC</sequence>
<proteinExistence type="predicted"/>
<dbReference type="InterPro" id="IPR016024">
    <property type="entry name" value="ARM-type_fold"/>
</dbReference>
<dbReference type="EMBL" id="JBBJCI010000103">
    <property type="protein sequence ID" value="KAK7248336.1"/>
    <property type="molecule type" value="Genomic_DNA"/>
</dbReference>
<dbReference type="PANTHER" id="PTHR34258">
    <property type="entry name" value="ARMADILLO-LIKE HELICAL DOMAIN CONTAINING PROTEIN 1"/>
    <property type="match status" value="1"/>
</dbReference>
<dbReference type="Pfam" id="PF17741">
    <property type="entry name" value="DUF5578"/>
    <property type="match status" value="1"/>
</dbReference>
<dbReference type="Gene3D" id="1.25.10.10">
    <property type="entry name" value="Leucine-rich Repeat Variant"/>
    <property type="match status" value="1"/>
</dbReference>
<protein>
    <submittedName>
        <fullName evidence="1">Uncharacterized protein</fullName>
    </submittedName>
</protein>
<name>A0ABR1G4S1_AURAN</name>
<accession>A0ABR1G4S1</accession>
<dbReference type="KEGG" id="aaf:AURANDRAFT_67665"/>
<dbReference type="PANTHER" id="PTHR34258:SF1">
    <property type="entry name" value="ARMADILLO-LIKE HELICAL DOMAIN CONTAINING PROTEIN 1"/>
    <property type="match status" value="1"/>
</dbReference>
<evidence type="ECO:0000313" key="1">
    <source>
        <dbReference type="EMBL" id="KAK7248336.1"/>
    </source>
</evidence>
<reference evidence="1 2" key="1">
    <citation type="submission" date="2024-03" db="EMBL/GenBank/DDBJ databases">
        <title>Aureococcus anophagefferens CCMP1851 and Kratosvirus quantuckense: Draft genome of a second virus-susceptible host strain in the model system.</title>
        <authorList>
            <person name="Chase E."/>
            <person name="Truchon A.R."/>
            <person name="Schepens W."/>
            <person name="Wilhelm S.W."/>
        </authorList>
    </citation>
    <scope>NUCLEOTIDE SEQUENCE [LARGE SCALE GENOMIC DNA]</scope>
    <source>
        <strain evidence="1 2">CCMP1851</strain>
    </source>
</reference>
<dbReference type="InterPro" id="IPR011989">
    <property type="entry name" value="ARM-like"/>
</dbReference>
<gene>
    <name evidence="1" type="ORF">SO694_00226018</name>
</gene>
<evidence type="ECO:0000313" key="2">
    <source>
        <dbReference type="Proteomes" id="UP001363151"/>
    </source>
</evidence>
<dbReference type="SUPFAM" id="SSF48371">
    <property type="entry name" value="ARM repeat"/>
    <property type="match status" value="1"/>
</dbReference>
<keyword evidence="2" id="KW-1185">Reference proteome</keyword>
<comment type="caution">
    <text evidence="1">The sequence shown here is derived from an EMBL/GenBank/DDBJ whole genome shotgun (WGS) entry which is preliminary data.</text>
</comment>
<dbReference type="InterPro" id="IPR041090">
    <property type="entry name" value="DUF5578"/>
</dbReference>